<dbReference type="InterPro" id="IPR011990">
    <property type="entry name" value="TPR-like_helical_dom_sf"/>
</dbReference>
<feature type="domain" description="SEFIR" evidence="1">
    <location>
        <begin position="1"/>
        <end position="90"/>
    </location>
</feature>
<proteinExistence type="predicted"/>
<dbReference type="EMBL" id="JACJIJ010000002">
    <property type="protein sequence ID" value="MBA9056716.1"/>
    <property type="molecule type" value="Genomic_DNA"/>
</dbReference>
<comment type="caution">
    <text evidence="2">The sequence shown here is derived from an EMBL/GenBank/DDBJ whole genome shotgun (WGS) entry which is preliminary data.</text>
</comment>
<name>A0A7W3RP14_STRMR</name>
<sequence>MRREIEKSDFVVVVITQNYVQRFNRQTGPGIGSGVRWEGALITADLYHSRRERAKFIPVVLRAEDISLIPSPLNLTSWFVIGEKADADITRLTRVLLRDPGELPTELGVSASSPGVAFHFDGIHASSEVDRAFAVAGQGDAHGAIRQLDALLQNHFGDERAYILFLQGVLHHKIGEVSQAQACFQRVIETSGHSSLLESAVQRLQVLFAEFQAHFGEGGPVDTATKWLVNVKRGKRREVWKTLTRELRLCLAQDWIIANEGHPNLIPCDRDELAEALAAKNPIHPLGKHCLRSKLQVFQDHYRRWDIDRWGAAGNPRRIGLDYELIVMAPADEGILVTRNDETLPVYAILMRKIGFDWLVANLGPAYPIPGWPPSAEEIPTELVSFKATDI</sequence>
<evidence type="ECO:0000313" key="2">
    <source>
        <dbReference type="EMBL" id="MBA9056716.1"/>
    </source>
</evidence>
<evidence type="ECO:0000313" key="3">
    <source>
        <dbReference type="Proteomes" id="UP000577386"/>
    </source>
</evidence>
<dbReference type="AlphaFoldDB" id="A0A7W3RP14"/>
<organism evidence="2 3">
    <name type="scientific">Streptomyces murinus</name>
    <dbReference type="NCBI Taxonomy" id="33900"/>
    <lineage>
        <taxon>Bacteria</taxon>
        <taxon>Bacillati</taxon>
        <taxon>Actinomycetota</taxon>
        <taxon>Actinomycetes</taxon>
        <taxon>Kitasatosporales</taxon>
        <taxon>Streptomycetaceae</taxon>
        <taxon>Streptomyces</taxon>
    </lineage>
</organism>
<reference evidence="2 3" key="1">
    <citation type="submission" date="2020-08" db="EMBL/GenBank/DDBJ databases">
        <title>Sequencing the genomes of 1000 actinobacteria strains.</title>
        <authorList>
            <person name="Klenk H.-P."/>
        </authorList>
    </citation>
    <scope>NUCLEOTIDE SEQUENCE [LARGE SCALE GENOMIC DNA]</scope>
    <source>
        <strain evidence="2 3">DSM 41827</strain>
    </source>
</reference>
<dbReference type="InterPro" id="IPR013568">
    <property type="entry name" value="SEFIR_dom"/>
</dbReference>
<keyword evidence="3" id="KW-1185">Reference proteome</keyword>
<gene>
    <name evidence="2" type="ORF">HDA42_005894</name>
</gene>
<evidence type="ECO:0000259" key="1">
    <source>
        <dbReference type="PROSITE" id="PS51534"/>
    </source>
</evidence>
<dbReference type="SUPFAM" id="SSF48452">
    <property type="entry name" value="TPR-like"/>
    <property type="match status" value="1"/>
</dbReference>
<dbReference type="PROSITE" id="PS51534">
    <property type="entry name" value="SEFIR"/>
    <property type="match status" value="1"/>
</dbReference>
<dbReference type="Gene3D" id="1.25.40.10">
    <property type="entry name" value="Tetratricopeptide repeat domain"/>
    <property type="match status" value="1"/>
</dbReference>
<dbReference type="Proteomes" id="UP000577386">
    <property type="component" value="Unassembled WGS sequence"/>
</dbReference>
<protein>
    <recommendedName>
        <fullName evidence="1">SEFIR domain-containing protein</fullName>
    </recommendedName>
</protein>
<accession>A0A7W3RP14</accession>